<dbReference type="GO" id="GO:0003723">
    <property type="term" value="F:RNA binding"/>
    <property type="evidence" value="ECO:0007669"/>
    <property type="project" value="UniProtKB-KW"/>
</dbReference>
<protein>
    <recommendedName>
        <fullName evidence="3">Integrase catalytic domain-containing protein</fullName>
    </recommendedName>
</protein>
<dbReference type="SUPFAM" id="SSF53098">
    <property type="entry name" value="Ribonuclease H-like"/>
    <property type="match status" value="1"/>
</dbReference>
<dbReference type="Gene3D" id="3.30.420.10">
    <property type="entry name" value="Ribonuclease H-like superfamily/Ribonuclease H"/>
    <property type="match status" value="1"/>
</dbReference>
<dbReference type="EMBL" id="AVOT02006437">
    <property type="protein sequence ID" value="MBW0481555.1"/>
    <property type="molecule type" value="Genomic_DNA"/>
</dbReference>
<gene>
    <name evidence="4" type="ORF">O181_021270</name>
</gene>
<dbReference type="AlphaFoldDB" id="A0A9Q3GWY0"/>
<dbReference type="PROSITE" id="PS50994">
    <property type="entry name" value="INTEGRASE"/>
    <property type="match status" value="1"/>
</dbReference>
<sequence>MLGTKLAFSTAYHPQKDGLDERRIQAMEEIIGRFCAFGMEYKDREGYTHDWVTLFTEVQMAYNTSKHSTTGKSPPLLAKGWNLLLPVDHLKKNLPNIHSTAIYFHEMWKRACDKSAKLIAEAKEYNKQRYDKTHMEPDFKERDQVLVSTLRFDKLKTPKKMRDSFVKILNIIKLIGKNAVEVRLTEEFSRKHPEFPVGFVKPYFQTREDKLPSRNKNHTPQDIVEVKDSPGPVKRSSRSGRSDSIVKTRDNIWSDTKTKQKTKRNGWKKMPYQMGDFIKGD</sequence>
<feature type="region of interest" description="Disordered" evidence="2">
    <location>
        <begin position="208"/>
        <end position="281"/>
    </location>
</feature>
<comment type="caution">
    <text evidence="4">The sequence shown here is derived from an EMBL/GenBank/DDBJ whole genome shotgun (WGS) entry which is preliminary data.</text>
</comment>
<dbReference type="InterPro" id="IPR036397">
    <property type="entry name" value="RNaseH_sf"/>
</dbReference>
<accession>A0A9Q3GWY0</accession>
<evidence type="ECO:0000256" key="1">
    <source>
        <dbReference type="ARBA" id="ARBA00022884"/>
    </source>
</evidence>
<dbReference type="InterPro" id="IPR012337">
    <property type="entry name" value="RNaseH-like_sf"/>
</dbReference>
<dbReference type="PANTHER" id="PTHR37984">
    <property type="entry name" value="PROTEIN CBG26694"/>
    <property type="match status" value="1"/>
</dbReference>
<feature type="domain" description="Integrase catalytic" evidence="3">
    <location>
        <begin position="1"/>
        <end position="82"/>
    </location>
</feature>
<keyword evidence="5" id="KW-1185">Reference proteome</keyword>
<dbReference type="InterPro" id="IPR001584">
    <property type="entry name" value="Integrase_cat-core"/>
</dbReference>
<evidence type="ECO:0000259" key="3">
    <source>
        <dbReference type="PROSITE" id="PS50994"/>
    </source>
</evidence>
<evidence type="ECO:0000313" key="5">
    <source>
        <dbReference type="Proteomes" id="UP000765509"/>
    </source>
</evidence>
<dbReference type="GO" id="GO:0015074">
    <property type="term" value="P:DNA integration"/>
    <property type="evidence" value="ECO:0007669"/>
    <property type="project" value="InterPro"/>
</dbReference>
<evidence type="ECO:0000256" key="2">
    <source>
        <dbReference type="SAM" id="MobiDB-lite"/>
    </source>
</evidence>
<dbReference type="Proteomes" id="UP000765509">
    <property type="component" value="Unassembled WGS sequence"/>
</dbReference>
<proteinExistence type="predicted"/>
<dbReference type="GO" id="GO:0005634">
    <property type="term" value="C:nucleus"/>
    <property type="evidence" value="ECO:0007669"/>
    <property type="project" value="UniProtKB-ARBA"/>
</dbReference>
<reference evidence="4" key="1">
    <citation type="submission" date="2021-03" db="EMBL/GenBank/DDBJ databases">
        <title>Draft genome sequence of rust myrtle Austropuccinia psidii MF-1, a brazilian biotype.</title>
        <authorList>
            <person name="Quecine M.C."/>
            <person name="Pachon D.M.R."/>
            <person name="Bonatelli M.L."/>
            <person name="Correr F.H."/>
            <person name="Franceschini L.M."/>
            <person name="Leite T.F."/>
            <person name="Margarido G.R.A."/>
            <person name="Almeida C.A."/>
            <person name="Ferrarezi J.A."/>
            <person name="Labate C.A."/>
        </authorList>
    </citation>
    <scope>NUCLEOTIDE SEQUENCE</scope>
    <source>
        <strain evidence="4">MF-1</strain>
    </source>
</reference>
<dbReference type="PANTHER" id="PTHR37984:SF5">
    <property type="entry name" value="PROTEIN NYNRIN-LIKE"/>
    <property type="match status" value="1"/>
</dbReference>
<feature type="compositionally biased region" description="Basic and acidic residues" evidence="2">
    <location>
        <begin position="240"/>
        <end position="258"/>
    </location>
</feature>
<keyword evidence="1" id="KW-0694">RNA-binding</keyword>
<dbReference type="OrthoDB" id="4360000at2759"/>
<organism evidence="4 5">
    <name type="scientific">Austropuccinia psidii MF-1</name>
    <dbReference type="NCBI Taxonomy" id="1389203"/>
    <lineage>
        <taxon>Eukaryota</taxon>
        <taxon>Fungi</taxon>
        <taxon>Dikarya</taxon>
        <taxon>Basidiomycota</taxon>
        <taxon>Pucciniomycotina</taxon>
        <taxon>Pucciniomycetes</taxon>
        <taxon>Pucciniales</taxon>
        <taxon>Sphaerophragmiaceae</taxon>
        <taxon>Austropuccinia</taxon>
    </lineage>
</organism>
<name>A0A9Q3GWY0_9BASI</name>
<evidence type="ECO:0000313" key="4">
    <source>
        <dbReference type="EMBL" id="MBW0481555.1"/>
    </source>
</evidence>
<dbReference type="InterPro" id="IPR050951">
    <property type="entry name" value="Retrovirus_Pol_polyprotein"/>
</dbReference>